<dbReference type="SMART" id="SM00382">
    <property type="entry name" value="AAA"/>
    <property type="match status" value="1"/>
</dbReference>
<keyword evidence="2" id="KW-0547">Nucleotide-binding</keyword>
<gene>
    <name evidence="5" type="ORF">SAMN02745221_00271</name>
</gene>
<dbReference type="SUPFAM" id="SSF52540">
    <property type="entry name" value="P-loop containing nucleoside triphosphate hydrolases"/>
    <property type="match status" value="1"/>
</dbReference>
<keyword evidence="6" id="KW-1185">Reference proteome</keyword>
<evidence type="ECO:0000313" key="5">
    <source>
        <dbReference type="EMBL" id="SHG47160.1"/>
    </source>
</evidence>
<proteinExistence type="predicted"/>
<dbReference type="InterPro" id="IPR003593">
    <property type="entry name" value="AAA+_ATPase"/>
</dbReference>
<dbReference type="GO" id="GO:0005524">
    <property type="term" value="F:ATP binding"/>
    <property type="evidence" value="ECO:0007669"/>
    <property type="project" value="UniProtKB-KW"/>
</dbReference>
<name>A0A1M5K3I2_9FIRM</name>
<dbReference type="InterPro" id="IPR017871">
    <property type="entry name" value="ABC_transporter-like_CS"/>
</dbReference>
<dbReference type="AlphaFoldDB" id="A0A1M5K3I2"/>
<dbReference type="OrthoDB" id="9802264at2"/>
<keyword evidence="1" id="KW-0813">Transport</keyword>
<dbReference type="PROSITE" id="PS00211">
    <property type="entry name" value="ABC_TRANSPORTER_1"/>
    <property type="match status" value="1"/>
</dbReference>
<dbReference type="InterPro" id="IPR003439">
    <property type="entry name" value="ABC_transporter-like_ATP-bd"/>
</dbReference>
<dbReference type="Gene3D" id="3.40.50.300">
    <property type="entry name" value="P-loop containing nucleotide triphosphate hydrolases"/>
    <property type="match status" value="1"/>
</dbReference>
<evidence type="ECO:0000313" key="6">
    <source>
        <dbReference type="Proteomes" id="UP000242329"/>
    </source>
</evidence>
<dbReference type="InterPro" id="IPR050093">
    <property type="entry name" value="ABC_SmlMolc_Importer"/>
</dbReference>
<accession>A0A1M5K3I2</accession>
<dbReference type="Proteomes" id="UP000242329">
    <property type="component" value="Unassembled WGS sequence"/>
</dbReference>
<protein>
    <submittedName>
        <fullName evidence="5">ABC transporter</fullName>
    </submittedName>
</protein>
<evidence type="ECO:0000256" key="3">
    <source>
        <dbReference type="ARBA" id="ARBA00022840"/>
    </source>
</evidence>
<dbReference type="PROSITE" id="PS50893">
    <property type="entry name" value="ABC_TRANSPORTER_2"/>
    <property type="match status" value="1"/>
</dbReference>
<dbReference type="PANTHER" id="PTHR42781">
    <property type="entry name" value="SPERMIDINE/PUTRESCINE IMPORT ATP-BINDING PROTEIN POTA"/>
    <property type="match status" value="1"/>
</dbReference>
<organism evidence="5 6">
    <name type="scientific">Thermosyntropha lipolytica DSM 11003</name>
    <dbReference type="NCBI Taxonomy" id="1123382"/>
    <lineage>
        <taxon>Bacteria</taxon>
        <taxon>Bacillati</taxon>
        <taxon>Bacillota</taxon>
        <taxon>Clostridia</taxon>
        <taxon>Eubacteriales</taxon>
        <taxon>Syntrophomonadaceae</taxon>
        <taxon>Thermosyntropha</taxon>
    </lineage>
</organism>
<dbReference type="EMBL" id="FQWY01000004">
    <property type="protein sequence ID" value="SHG47160.1"/>
    <property type="molecule type" value="Genomic_DNA"/>
</dbReference>
<dbReference type="GO" id="GO:0016887">
    <property type="term" value="F:ATP hydrolysis activity"/>
    <property type="evidence" value="ECO:0007669"/>
    <property type="project" value="InterPro"/>
</dbReference>
<sequence length="220" mass="24780">MREIKVLEVIKLGKNFGLKPILKEIDLTVARGERVAILGDSGCGKTTLLKTIAGFYLPHTGEIRVEGKIISRPGWALFPNRRHMSMVFQSAALFPHMTVEENIGFGNRKDGKVSARVKEIAEAFRIDSLLKSYPHSISGGQARRVALARALAAEPSYLLMDEPFTNLDRELKSDVMTYVKNFAQERNIGVIMVTHQEEEARYLADMVYVMEEGKLEVEKR</sequence>
<dbReference type="RefSeq" id="WP_073089180.1">
    <property type="nucleotide sequence ID" value="NZ_FQWY01000004.1"/>
</dbReference>
<keyword evidence="3" id="KW-0067">ATP-binding</keyword>
<dbReference type="InterPro" id="IPR027417">
    <property type="entry name" value="P-loop_NTPase"/>
</dbReference>
<evidence type="ECO:0000256" key="1">
    <source>
        <dbReference type="ARBA" id="ARBA00022448"/>
    </source>
</evidence>
<dbReference type="Pfam" id="PF00005">
    <property type="entry name" value="ABC_tran"/>
    <property type="match status" value="1"/>
</dbReference>
<reference evidence="6" key="1">
    <citation type="submission" date="2016-11" db="EMBL/GenBank/DDBJ databases">
        <authorList>
            <person name="Varghese N."/>
            <person name="Submissions S."/>
        </authorList>
    </citation>
    <scope>NUCLEOTIDE SEQUENCE [LARGE SCALE GENOMIC DNA]</scope>
    <source>
        <strain evidence="6">DSM 11003</strain>
    </source>
</reference>
<evidence type="ECO:0000256" key="2">
    <source>
        <dbReference type="ARBA" id="ARBA00022741"/>
    </source>
</evidence>
<feature type="domain" description="ABC transporter" evidence="4">
    <location>
        <begin position="4"/>
        <end position="220"/>
    </location>
</feature>
<dbReference type="PANTHER" id="PTHR42781:SF4">
    <property type="entry name" value="SPERMIDINE_PUTRESCINE IMPORT ATP-BINDING PROTEIN POTA"/>
    <property type="match status" value="1"/>
</dbReference>
<evidence type="ECO:0000259" key="4">
    <source>
        <dbReference type="PROSITE" id="PS50893"/>
    </source>
</evidence>
<dbReference type="STRING" id="1123382.SAMN02745221_00271"/>